<name>A0A9W5WUS5_BABOV</name>
<dbReference type="PANTHER" id="PTHR10943">
    <property type="entry name" value="26S PROTEASOME NON-ATPASE REGULATORY SUBUNIT"/>
    <property type="match status" value="1"/>
</dbReference>
<dbReference type="InterPro" id="IPR016024">
    <property type="entry name" value="ARM-type_fold"/>
</dbReference>
<dbReference type="InterPro" id="IPR041433">
    <property type="entry name" value="RPN1_C"/>
</dbReference>
<comment type="similarity">
    <text evidence="1">Belongs to the proteasome subunit S2 family.</text>
</comment>
<dbReference type="GO" id="GO:0008540">
    <property type="term" value="C:proteasome regulatory particle, base subcomplex"/>
    <property type="evidence" value="ECO:0007669"/>
    <property type="project" value="TreeGrafter"/>
</dbReference>
<keyword evidence="3 7" id="KW-0647">Proteasome</keyword>
<sequence>MKGKNKDSLNAADLAYKDELDAIVNDLVASRLDDEKAQSLLMQLAAHATKDNGSITSVPKSLQFLIGHKAAFHQLYNNYMNESGKDTYSVYMLLELISFLDAIVTPEDIKTTEKDKDISHKFKLLLYKIEAGLVADRLISNPNTAKDVQDKLANRKISDWGNEYLTSFSTQIVSFFNMQTTREVYETMLTSPEQMEIVSERSKTVLHKFDTPLIITEALKFIEAITDYFFQNGFEFEAIDLLLEVDLIESIRGKCGNDYDLITRVTNYLISISAYAATYYETKRILIVAYDILLEASRSAEALRIALKIDDLERVKEVIFTCTNPSVRKQLAFICASNGTHLSYTTEDALPGSSLSAADVEELNNISSGEHFSGFFLTLASELDVVEPKMPKDIFKSYPTSKLNTEFLDSRLSKSYAMDSALGNLSTTMVNAFLNCGFGADLLIDPADSDWVFRHHDYGMLCSAASVGIISLWNVEEGLSKADKYAYSNNNYAKGGSYAAYGLSSCGVLSEADPIAALLLEKLDSQDKVECLGAVLGLAFGYAGSNRESLLELLVPIAISDESEYPIACSAMATLAIGLIFVGTGKQEASEAIIQRLLDLPNNTMDMAAKCQIACALGILQLGRMDAADVVIDALKAVDGEHGRIAEVMVEACAYAGSGDVLRIQRFLKCCANADNAQKSNDKNSDDAMDLDTPSKVDNLEAESFPGLPSDKPANTGAQDIPNKKETKVGFKVQDDSQNTKKGNIDESSIAILGIALTALGDPVGCAMLLRMLDHPLQFGSLCERRAAPLALALAYASNPNPQVIDILSKLTHDIDYHVMTNAMFALGIVGAGTNNSRIAMLLLNLAKSHTRDTTVAFVIRIAAGLLHMGKGTTTISPLHSEGFLLKKAALGGLLVVIIAALDIKNTFVGSMPFMMLFIALAIRPRWMLTLTPELEHVQVPCRVGNMVETTGTVGKQRRISGFQTHQTPVLVGSSERAEIAAEEYVPCTTVLEGIVIVEKDDTVVMDE</sequence>
<reference evidence="7" key="1">
    <citation type="submission" date="2019-12" db="EMBL/GenBank/DDBJ databases">
        <title>Genome sequence of Babesia ovis.</title>
        <authorList>
            <person name="Yamagishi J."/>
            <person name="Sevinc F."/>
            <person name="Xuan X."/>
        </authorList>
    </citation>
    <scope>NUCLEOTIDE SEQUENCE</scope>
    <source>
        <strain evidence="7">Selcuk</strain>
    </source>
</reference>
<dbReference type="OrthoDB" id="10252509at2759"/>
<keyword evidence="2" id="KW-0677">Repeat</keyword>
<dbReference type="PANTHER" id="PTHR10943:SF1">
    <property type="entry name" value="26S PROTEASOME NON-ATPASE REGULATORY SUBUNIT 2"/>
    <property type="match status" value="1"/>
</dbReference>
<dbReference type="InterPro" id="IPR011989">
    <property type="entry name" value="ARM-like"/>
</dbReference>
<dbReference type="Proteomes" id="UP001057455">
    <property type="component" value="Unassembled WGS sequence"/>
</dbReference>
<gene>
    <name evidence="7" type="ORF">BaOVIS_015680</name>
</gene>
<evidence type="ECO:0000256" key="3">
    <source>
        <dbReference type="ARBA" id="ARBA00022942"/>
    </source>
</evidence>
<evidence type="ECO:0000313" key="8">
    <source>
        <dbReference type="Proteomes" id="UP001057455"/>
    </source>
</evidence>
<evidence type="ECO:0000256" key="1">
    <source>
        <dbReference type="ARBA" id="ARBA00005460"/>
    </source>
</evidence>
<feature type="region of interest" description="Disordered" evidence="4">
    <location>
        <begin position="699"/>
        <end position="740"/>
    </location>
</feature>
<protein>
    <submittedName>
        <fullName evidence="7">Proteasome 26S regulatory protein protein</fullName>
    </submittedName>
</protein>
<comment type="caution">
    <text evidence="7">The sequence shown here is derived from an EMBL/GenBank/DDBJ whole genome shotgun (WGS) entry which is preliminary data.</text>
</comment>
<dbReference type="GO" id="GO:0043161">
    <property type="term" value="P:proteasome-mediated ubiquitin-dependent protein catabolic process"/>
    <property type="evidence" value="ECO:0007669"/>
    <property type="project" value="TreeGrafter"/>
</dbReference>
<evidence type="ECO:0000256" key="4">
    <source>
        <dbReference type="SAM" id="MobiDB-lite"/>
    </source>
</evidence>
<dbReference type="GO" id="GO:0034515">
    <property type="term" value="C:proteasome storage granule"/>
    <property type="evidence" value="ECO:0007669"/>
    <property type="project" value="TreeGrafter"/>
</dbReference>
<feature type="domain" description="26S proteasome non-ATPase regulatory subunit RPN1 C-terminal" evidence="6">
    <location>
        <begin position="952"/>
        <end position="1001"/>
    </location>
</feature>
<dbReference type="GO" id="GO:0030234">
    <property type="term" value="F:enzyme regulator activity"/>
    <property type="evidence" value="ECO:0007669"/>
    <property type="project" value="InterPro"/>
</dbReference>
<dbReference type="EMBL" id="BLIY01000010">
    <property type="protein sequence ID" value="GFE54164.1"/>
    <property type="molecule type" value="Genomic_DNA"/>
</dbReference>
<dbReference type="Pfam" id="PF01851">
    <property type="entry name" value="PC_rep"/>
    <property type="match status" value="1"/>
</dbReference>
<dbReference type="Pfam" id="PF18051">
    <property type="entry name" value="RPN1_C"/>
    <property type="match status" value="1"/>
</dbReference>
<dbReference type="Gene3D" id="1.25.10.10">
    <property type="entry name" value="Leucine-rich Repeat Variant"/>
    <property type="match status" value="1"/>
</dbReference>
<evidence type="ECO:0000259" key="6">
    <source>
        <dbReference type="Pfam" id="PF18051"/>
    </source>
</evidence>
<feature type="domain" description="RPN1 N-terminal" evidence="5">
    <location>
        <begin position="33"/>
        <end position="398"/>
    </location>
</feature>
<evidence type="ECO:0000256" key="2">
    <source>
        <dbReference type="ARBA" id="ARBA00022737"/>
    </source>
</evidence>
<dbReference type="InterPro" id="IPR002015">
    <property type="entry name" value="Proteasome/cyclosome_rpt"/>
</dbReference>
<evidence type="ECO:0000313" key="7">
    <source>
        <dbReference type="EMBL" id="GFE54164.1"/>
    </source>
</evidence>
<dbReference type="InterPro" id="IPR040892">
    <property type="entry name" value="RPN1_N"/>
</dbReference>
<proteinExistence type="inferred from homology"/>
<dbReference type="GO" id="GO:0042176">
    <property type="term" value="P:regulation of protein catabolic process"/>
    <property type="evidence" value="ECO:0007669"/>
    <property type="project" value="InterPro"/>
</dbReference>
<organism evidence="7 8">
    <name type="scientific">Babesia ovis</name>
    <dbReference type="NCBI Taxonomy" id="5869"/>
    <lineage>
        <taxon>Eukaryota</taxon>
        <taxon>Sar</taxon>
        <taxon>Alveolata</taxon>
        <taxon>Apicomplexa</taxon>
        <taxon>Aconoidasida</taxon>
        <taxon>Piroplasmida</taxon>
        <taxon>Babesiidae</taxon>
        <taxon>Babesia</taxon>
    </lineage>
</organism>
<keyword evidence="8" id="KW-1185">Reference proteome</keyword>
<dbReference type="Pfam" id="PF17781">
    <property type="entry name" value="RPN1_RPN2_N"/>
    <property type="match status" value="1"/>
</dbReference>
<dbReference type="PIRSF" id="PIRSF015965">
    <property type="entry name" value="26S_Psome_Rpn1"/>
    <property type="match status" value="1"/>
</dbReference>
<feature type="compositionally biased region" description="Basic and acidic residues" evidence="4">
    <location>
        <begin position="722"/>
        <end position="740"/>
    </location>
</feature>
<dbReference type="AlphaFoldDB" id="A0A9W5WUS5"/>
<dbReference type="InterPro" id="IPR016643">
    <property type="entry name" value="26S_Psome_Rpn1"/>
</dbReference>
<accession>A0A9W5WUS5</accession>
<dbReference type="SUPFAM" id="SSF48371">
    <property type="entry name" value="ARM repeat"/>
    <property type="match status" value="1"/>
</dbReference>
<dbReference type="GO" id="GO:0005634">
    <property type="term" value="C:nucleus"/>
    <property type="evidence" value="ECO:0007669"/>
    <property type="project" value="TreeGrafter"/>
</dbReference>
<evidence type="ECO:0000259" key="5">
    <source>
        <dbReference type="Pfam" id="PF17781"/>
    </source>
</evidence>